<accession>A0ABC8SQA6</accession>
<evidence type="ECO:0000313" key="2">
    <source>
        <dbReference type="EMBL" id="CAK9159344.1"/>
    </source>
</evidence>
<feature type="compositionally biased region" description="Basic and acidic residues" evidence="1">
    <location>
        <begin position="1"/>
        <end position="16"/>
    </location>
</feature>
<keyword evidence="3" id="KW-1185">Reference proteome</keyword>
<dbReference type="AlphaFoldDB" id="A0ABC8SQA6"/>
<comment type="caution">
    <text evidence="2">The sequence shown here is derived from an EMBL/GenBank/DDBJ whole genome shotgun (WGS) entry which is preliminary data.</text>
</comment>
<feature type="non-terminal residue" evidence="2">
    <location>
        <position position="51"/>
    </location>
</feature>
<evidence type="ECO:0000256" key="1">
    <source>
        <dbReference type="SAM" id="MobiDB-lite"/>
    </source>
</evidence>
<protein>
    <submittedName>
        <fullName evidence="2">Uncharacterized protein</fullName>
    </submittedName>
</protein>
<gene>
    <name evidence="2" type="ORF">ILEXP_LOCUS28042</name>
</gene>
<organism evidence="2 3">
    <name type="scientific">Ilex paraguariensis</name>
    <name type="common">yerba mate</name>
    <dbReference type="NCBI Taxonomy" id="185542"/>
    <lineage>
        <taxon>Eukaryota</taxon>
        <taxon>Viridiplantae</taxon>
        <taxon>Streptophyta</taxon>
        <taxon>Embryophyta</taxon>
        <taxon>Tracheophyta</taxon>
        <taxon>Spermatophyta</taxon>
        <taxon>Magnoliopsida</taxon>
        <taxon>eudicotyledons</taxon>
        <taxon>Gunneridae</taxon>
        <taxon>Pentapetalae</taxon>
        <taxon>asterids</taxon>
        <taxon>campanulids</taxon>
        <taxon>Aquifoliales</taxon>
        <taxon>Aquifoliaceae</taxon>
        <taxon>Ilex</taxon>
    </lineage>
</organism>
<reference evidence="2 3" key="1">
    <citation type="submission" date="2024-02" db="EMBL/GenBank/DDBJ databases">
        <authorList>
            <person name="Vignale AGUSTIN F."/>
            <person name="Sosa J E."/>
            <person name="Modenutti C."/>
        </authorList>
    </citation>
    <scope>NUCLEOTIDE SEQUENCE [LARGE SCALE GENOMIC DNA]</scope>
</reference>
<dbReference type="EMBL" id="CAUOFW020003337">
    <property type="protein sequence ID" value="CAK9159344.1"/>
    <property type="molecule type" value="Genomic_DNA"/>
</dbReference>
<evidence type="ECO:0000313" key="3">
    <source>
        <dbReference type="Proteomes" id="UP001642360"/>
    </source>
</evidence>
<dbReference type="Proteomes" id="UP001642360">
    <property type="component" value="Unassembled WGS sequence"/>
</dbReference>
<proteinExistence type="predicted"/>
<sequence length="51" mass="5717">MHDEGRNSESLGRRAEQPALMNKEGMVVVAAEPPVRAVRKRHHTLTHSDNT</sequence>
<name>A0ABC8SQA6_9AQUA</name>
<feature type="region of interest" description="Disordered" evidence="1">
    <location>
        <begin position="1"/>
        <end position="28"/>
    </location>
</feature>